<comment type="function">
    <text evidence="6">Part of an energy-coupled inorganic carbon pump.</text>
</comment>
<organism evidence="7 8">
    <name type="scientific">Bermanella marisrubri</name>
    <dbReference type="NCBI Taxonomy" id="207949"/>
    <lineage>
        <taxon>Bacteria</taxon>
        <taxon>Pseudomonadati</taxon>
        <taxon>Pseudomonadota</taxon>
        <taxon>Gammaproteobacteria</taxon>
        <taxon>Oceanospirillales</taxon>
        <taxon>Oceanospirillaceae</taxon>
        <taxon>Bermanella</taxon>
    </lineage>
</organism>
<evidence type="ECO:0000256" key="5">
    <source>
        <dbReference type="ARBA" id="ARBA00023136"/>
    </source>
</evidence>
<proteinExistence type="inferred from homology"/>
<name>Q1N3C7_9GAMM</name>
<evidence type="ECO:0000256" key="1">
    <source>
        <dbReference type="ARBA" id="ARBA00022448"/>
    </source>
</evidence>
<feature type="binding site" evidence="6">
    <location>
        <position position="534"/>
    </location>
    <ligand>
        <name>Zn(2+)</name>
        <dbReference type="ChEBI" id="CHEBI:29105"/>
    </ligand>
</feature>
<protein>
    <recommendedName>
        <fullName evidence="6">Probable inorganic carbon transporter subunit DabA</fullName>
    </recommendedName>
</protein>
<dbReference type="GO" id="GO:0008270">
    <property type="term" value="F:zinc ion binding"/>
    <property type="evidence" value="ECO:0007669"/>
    <property type="project" value="UniProtKB-UniRule"/>
</dbReference>
<comment type="cofactor">
    <cofactor evidence="6">
        <name>Zn(2+)</name>
        <dbReference type="ChEBI" id="CHEBI:29105"/>
    </cofactor>
</comment>
<feature type="binding site" evidence="6">
    <location>
        <position position="519"/>
    </location>
    <ligand>
        <name>Zn(2+)</name>
        <dbReference type="ChEBI" id="CHEBI:29105"/>
    </ligand>
</feature>
<evidence type="ECO:0000313" key="7">
    <source>
        <dbReference type="EMBL" id="EAT12664.1"/>
    </source>
</evidence>
<accession>Q1N3C7</accession>
<dbReference type="EMBL" id="AAQH01000005">
    <property type="protein sequence ID" value="EAT12664.1"/>
    <property type="molecule type" value="Genomic_DNA"/>
</dbReference>
<keyword evidence="8" id="KW-1185">Reference proteome</keyword>
<keyword evidence="3 6" id="KW-0479">Metal-binding</keyword>
<comment type="similarity">
    <text evidence="6">Belongs to the inorganic carbon transporter (TC 9.A.2) DabA family.</text>
</comment>
<gene>
    <name evidence="6" type="primary">dabA</name>
    <name evidence="7" type="ORF">RED65_13307</name>
</gene>
<dbReference type="STRING" id="207949.RED65_13307"/>
<comment type="subcellular location">
    <subcellularLocation>
        <location evidence="6">Cell membrane</location>
        <topology evidence="6">Peripheral membrane protein</topology>
    </subcellularLocation>
</comment>
<dbReference type="RefSeq" id="WP_007018453.1">
    <property type="nucleotide sequence ID" value="NZ_CH724117.1"/>
</dbReference>
<dbReference type="HOGENOM" id="CLU_009885_1_0_6"/>
<reference evidence="7 8" key="1">
    <citation type="submission" date="2006-03" db="EMBL/GenBank/DDBJ databases">
        <authorList>
            <person name="Pinhassi J."/>
            <person name="Pedros-Alio C."/>
            <person name="Ferriera S."/>
            <person name="Johnson J."/>
            <person name="Kravitz S."/>
            <person name="Halpern A."/>
            <person name="Remington K."/>
            <person name="Beeson K."/>
            <person name="Tran B."/>
            <person name="Rogers Y.-H."/>
            <person name="Friedman R."/>
            <person name="Venter J.C."/>
        </authorList>
    </citation>
    <scope>NUCLEOTIDE SEQUENCE [LARGE SCALE GENOMIC DNA]</scope>
    <source>
        <strain evidence="7 8">RED65</strain>
    </source>
</reference>
<evidence type="ECO:0000256" key="4">
    <source>
        <dbReference type="ARBA" id="ARBA00022833"/>
    </source>
</evidence>
<dbReference type="PANTHER" id="PTHR38344:SF1">
    <property type="entry name" value="INORGANIC CARBON TRANSPORTER SUBUNIT DABA-RELATED"/>
    <property type="match status" value="1"/>
</dbReference>
<keyword evidence="5 6" id="KW-0472">Membrane</keyword>
<dbReference type="Proteomes" id="UP000004263">
    <property type="component" value="Unassembled WGS sequence"/>
</dbReference>
<comment type="subunit">
    <text evidence="6">Forms a complex with DabB.</text>
</comment>
<comment type="caution">
    <text evidence="7">The sequence shown here is derived from an EMBL/GenBank/DDBJ whole genome shotgun (WGS) entry which is preliminary data.</text>
</comment>
<keyword evidence="1 6" id="KW-0813">Transport</keyword>
<dbReference type="GO" id="GO:0005886">
    <property type="term" value="C:plasma membrane"/>
    <property type="evidence" value="ECO:0007669"/>
    <property type="project" value="UniProtKB-SubCell"/>
</dbReference>
<dbReference type="InterPro" id="IPR018752">
    <property type="entry name" value="DabA"/>
</dbReference>
<evidence type="ECO:0000256" key="2">
    <source>
        <dbReference type="ARBA" id="ARBA00022475"/>
    </source>
</evidence>
<dbReference type="PANTHER" id="PTHR38344">
    <property type="entry name" value="UPF0753 PROTEIN AQ_863"/>
    <property type="match status" value="1"/>
</dbReference>
<keyword evidence="4 6" id="KW-0862">Zinc</keyword>
<feature type="binding site" evidence="6">
    <location>
        <position position="355"/>
    </location>
    <ligand>
        <name>Zn(2+)</name>
        <dbReference type="ChEBI" id="CHEBI:29105"/>
    </ligand>
</feature>
<dbReference type="OrthoDB" id="9805101at2"/>
<feature type="binding site" evidence="6">
    <location>
        <position position="353"/>
    </location>
    <ligand>
        <name>Zn(2+)</name>
        <dbReference type="ChEBI" id="CHEBI:29105"/>
    </ligand>
</feature>
<sequence length="822" mass="93986">MIPVKQDVEMALAENIENLLHKACEKIAPTWPLDEFIAVNPFWKMRNESIDQVSSKLSALAQVQCLMPASYYLQQWQQGKIKEKHLQRAASLMGSKETNKNLLAVVKQQSDLPHWHHISDLLDSGRDRQHKMAWRDEITHQISQFCAAYFQKDGPVNPTRLGESKNLYEQWLWVVQKDKGIAILMDEARLNDYFKQLPDNEESLIARALMDLQVSEIAIEDYAHALLLDINGWASWIAYLNWQKDLGQSENNVPSMMSLLAIRMAWEWVLWQYHNDEYPHLGRKLSHMWQKEQASLPQLIRQHEDLQKTLWVWQRAMELAYQEQIAEQLLANNESKDLQSAKIERPKLQAAFCIDVRSEVIRRALESQNSDIQTLGFAGFFGLPIEYSPLGSQRSRKQLPGLLAPSIRAELDSFARHEQEQKASRGYNSQARYQEWSQSSAASFSMVEAGGWMYAFKLLKQSFWPSKKSDSMVPDNHSWVLKTGHRSLTREEKSNLAATILKAMGLTHNIAPSVLLVGHGVQCSNNPHAAGLECGACGGQSGEVNVRVLAQLLNDSRVREDMAQFDINIPLETQFIAALHNTTTDEIRILSEGHTLRLEMQEWLQNAQVLAQQERAVRLKLDASDERLSQYIEQRTKDWSQVRPEWGLANNAAFIIAPRDMSQSVDLQGRAFLHDYDWQKDQDGSLLRTIMTAPMVVTNWINMQYNASVWDNHKYGSGNKVLHNVVGGNIGVFEGNGGDLRIGLPMQSIHDGENWQHQAMRLSVFIRAPRERIEQIIETESVVSDLVKNGWLHLLQISDDGKNVAQFALNQWHEMGVDTIEH</sequence>
<evidence type="ECO:0000256" key="6">
    <source>
        <dbReference type="HAMAP-Rule" id="MF_01871"/>
    </source>
</evidence>
<dbReference type="AlphaFoldDB" id="Q1N3C7"/>
<evidence type="ECO:0000313" key="8">
    <source>
        <dbReference type="Proteomes" id="UP000004263"/>
    </source>
</evidence>
<keyword evidence="2 6" id="KW-1003">Cell membrane</keyword>
<dbReference type="Pfam" id="PF10070">
    <property type="entry name" value="DabA"/>
    <property type="match status" value="1"/>
</dbReference>
<dbReference type="HAMAP" id="MF_01871">
    <property type="entry name" value="DabA"/>
    <property type="match status" value="1"/>
</dbReference>
<evidence type="ECO:0000256" key="3">
    <source>
        <dbReference type="ARBA" id="ARBA00022723"/>
    </source>
</evidence>